<comment type="caution">
    <text evidence="1">The sequence shown here is derived from an EMBL/GenBank/DDBJ whole genome shotgun (WGS) entry which is preliminary data.</text>
</comment>
<protein>
    <submittedName>
        <fullName evidence="1">Uncharacterized protein</fullName>
    </submittedName>
</protein>
<keyword evidence="2" id="KW-1185">Reference proteome</keyword>
<evidence type="ECO:0000313" key="1">
    <source>
        <dbReference type="EMBL" id="TQJ18481.1"/>
    </source>
</evidence>
<gene>
    <name evidence="1" type="ORF">FB475_2618</name>
</gene>
<dbReference type="Proteomes" id="UP000316298">
    <property type="component" value="Unassembled WGS sequence"/>
</dbReference>
<sequence length="44" mass="4856">MYGSDILNEAWRRGRMALSACLRPVCDKAYESHQLSLSLDGSPG</sequence>
<accession>A0A542ET24</accession>
<organism evidence="1 2">
    <name type="scientific">Kribbella jejuensis</name>
    <dbReference type="NCBI Taxonomy" id="236068"/>
    <lineage>
        <taxon>Bacteria</taxon>
        <taxon>Bacillati</taxon>
        <taxon>Actinomycetota</taxon>
        <taxon>Actinomycetes</taxon>
        <taxon>Propionibacteriales</taxon>
        <taxon>Kribbellaceae</taxon>
        <taxon>Kribbella</taxon>
    </lineage>
</organism>
<dbReference type="AlphaFoldDB" id="A0A542ET24"/>
<reference evidence="1 2" key="1">
    <citation type="submission" date="2019-06" db="EMBL/GenBank/DDBJ databases">
        <title>Sequencing the genomes of 1000 actinobacteria strains.</title>
        <authorList>
            <person name="Klenk H.-P."/>
        </authorList>
    </citation>
    <scope>NUCLEOTIDE SEQUENCE [LARGE SCALE GENOMIC DNA]</scope>
    <source>
        <strain evidence="1 2">DSM 17305</strain>
    </source>
</reference>
<proteinExistence type="predicted"/>
<evidence type="ECO:0000313" key="2">
    <source>
        <dbReference type="Proteomes" id="UP000316298"/>
    </source>
</evidence>
<dbReference type="EMBL" id="VFMM01000001">
    <property type="protein sequence ID" value="TQJ18481.1"/>
    <property type="molecule type" value="Genomic_DNA"/>
</dbReference>
<name>A0A542ET24_9ACTN</name>